<evidence type="ECO:0000256" key="6">
    <source>
        <dbReference type="SAM" id="MobiDB-lite"/>
    </source>
</evidence>
<dbReference type="InterPro" id="IPR036259">
    <property type="entry name" value="MFS_trans_sf"/>
</dbReference>
<protein>
    <submittedName>
        <fullName evidence="9">Putative MFS transporter</fullName>
    </submittedName>
</protein>
<dbReference type="EMBL" id="KV875115">
    <property type="protein sequence ID" value="OIW22430.1"/>
    <property type="molecule type" value="Genomic_DNA"/>
</dbReference>
<feature type="transmembrane region" description="Helical" evidence="7">
    <location>
        <begin position="438"/>
        <end position="459"/>
    </location>
</feature>
<keyword evidence="5 7" id="KW-0472">Membrane</keyword>
<dbReference type="InterPro" id="IPR020846">
    <property type="entry name" value="MFS_dom"/>
</dbReference>
<dbReference type="InParanoid" id="A0A1J7I4G9"/>
<dbReference type="FunCoup" id="A0A1J7I4G9">
    <property type="interactions" value="74"/>
</dbReference>
<keyword evidence="4 7" id="KW-1133">Transmembrane helix</keyword>
<dbReference type="Proteomes" id="UP000182658">
    <property type="component" value="Unassembled WGS sequence"/>
</dbReference>
<dbReference type="SUPFAM" id="SSF103473">
    <property type="entry name" value="MFS general substrate transporter"/>
    <property type="match status" value="1"/>
</dbReference>
<proteinExistence type="predicted"/>
<evidence type="ECO:0000313" key="9">
    <source>
        <dbReference type="EMBL" id="OIW22430.1"/>
    </source>
</evidence>
<sequence length="543" mass="58965">MSHVNSATKPQGEDDNPSHGAHDTKDDAVNVIESSHDTQEETLAQSAAEDKTDNEGGDTTTTEEDPPEPPYSIFSEPVKVIVIITASFAAIISPMSGSIYFPALPSIAADLDVSISLVTLTVTTYLIFQGLAPSFIGNFSDIYGRRPAYIICFSIYLAANIGLALQDNYAALLVLRCLQSSGSSGTIALGSAVVADVSTRAERGKYIGYASMGVTLGPALGPVIGGLIDQRLGWRSIFWFLTIFSAVLFVIVIVAMPETCRAVVGNGSVPPPRWQLTAWQYFRQRRERWTDTNGDLDTVKRGRKRPNPLASLKIATEKEAGIILWYGSLLYAGVFAVLSTLSPQLQERYGLNSLQIGLCYLPMGVGSLTSRWTVGRLLDKNFHRVARIHGLPIVKNRQQNIDSFPIEFARLQISIPLIYAACLAIVAYSWVMNFKTHLAGPLVMLFFTGHLASGSFSALNTLVVDINRETPATAVAANNLFRCLMGAGAVAIANPLIGRIGIGWTGTFIACLWLLFSPSLWAVMKYGPEWRAQAHTKTKARAD</sequence>
<feature type="transmembrane region" description="Helical" evidence="7">
    <location>
        <begin position="237"/>
        <end position="256"/>
    </location>
</feature>
<dbReference type="PANTHER" id="PTHR23502:SF51">
    <property type="entry name" value="QUINIDINE RESISTANCE PROTEIN 1-RELATED"/>
    <property type="match status" value="1"/>
</dbReference>
<dbReference type="Gene3D" id="1.20.1720.10">
    <property type="entry name" value="Multidrug resistance protein D"/>
    <property type="match status" value="1"/>
</dbReference>
<dbReference type="STRING" id="1408157.A0A1J7I4G9"/>
<dbReference type="AlphaFoldDB" id="A0A1J7I4G9"/>
<comment type="subcellular location">
    <subcellularLocation>
        <location evidence="1">Membrane</location>
        <topology evidence="1">Multi-pass membrane protein</topology>
    </subcellularLocation>
</comment>
<evidence type="ECO:0000256" key="5">
    <source>
        <dbReference type="ARBA" id="ARBA00023136"/>
    </source>
</evidence>
<keyword evidence="2" id="KW-0813">Transport</keyword>
<feature type="transmembrane region" description="Helical" evidence="7">
    <location>
        <begin position="354"/>
        <end position="374"/>
    </location>
</feature>
<dbReference type="CDD" id="cd17323">
    <property type="entry name" value="MFS_Tpo1_MDR_like"/>
    <property type="match status" value="1"/>
</dbReference>
<evidence type="ECO:0000256" key="1">
    <source>
        <dbReference type="ARBA" id="ARBA00004141"/>
    </source>
</evidence>
<feature type="transmembrane region" description="Helical" evidence="7">
    <location>
        <begin position="113"/>
        <end position="136"/>
    </location>
</feature>
<feature type="non-terminal residue" evidence="9">
    <location>
        <position position="543"/>
    </location>
</feature>
<evidence type="ECO:0000256" key="2">
    <source>
        <dbReference type="ARBA" id="ARBA00022448"/>
    </source>
</evidence>
<feature type="transmembrane region" description="Helical" evidence="7">
    <location>
        <begin position="413"/>
        <end position="432"/>
    </location>
</feature>
<feature type="transmembrane region" description="Helical" evidence="7">
    <location>
        <begin position="503"/>
        <end position="523"/>
    </location>
</feature>
<dbReference type="PRINTS" id="PR01036">
    <property type="entry name" value="TCRTETB"/>
</dbReference>
<reference evidence="9 10" key="1">
    <citation type="submission" date="2016-10" db="EMBL/GenBank/DDBJ databases">
        <title>Draft genome sequence of Coniochaeta ligniaria NRRL30616, a lignocellulolytic fungus for bioabatement of inhibitors in plant biomass hydrolysates.</title>
        <authorList>
            <consortium name="DOE Joint Genome Institute"/>
            <person name="Jimenez D.J."/>
            <person name="Hector R.E."/>
            <person name="Riley R."/>
            <person name="Sun H."/>
            <person name="Grigoriev I.V."/>
            <person name="Van Elsas J.D."/>
            <person name="Nichols N.N."/>
        </authorList>
    </citation>
    <scope>NUCLEOTIDE SEQUENCE [LARGE SCALE GENOMIC DNA]</scope>
    <source>
        <strain evidence="9 10">NRRL 30616</strain>
    </source>
</reference>
<evidence type="ECO:0000256" key="4">
    <source>
        <dbReference type="ARBA" id="ARBA00022989"/>
    </source>
</evidence>
<dbReference type="GO" id="GO:0022857">
    <property type="term" value="F:transmembrane transporter activity"/>
    <property type="evidence" value="ECO:0007669"/>
    <property type="project" value="InterPro"/>
</dbReference>
<evidence type="ECO:0000256" key="3">
    <source>
        <dbReference type="ARBA" id="ARBA00022692"/>
    </source>
</evidence>
<organism evidence="9 10">
    <name type="scientific">Coniochaeta ligniaria NRRL 30616</name>
    <dbReference type="NCBI Taxonomy" id="1408157"/>
    <lineage>
        <taxon>Eukaryota</taxon>
        <taxon>Fungi</taxon>
        <taxon>Dikarya</taxon>
        <taxon>Ascomycota</taxon>
        <taxon>Pezizomycotina</taxon>
        <taxon>Sordariomycetes</taxon>
        <taxon>Sordariomycetidae</taxon>
        <taxon>Coniochaetales</taxon>
        <taxon>Coniochaetaceae</taxon>
        <taxon>Coniochaeta</taxon>
    </lineage>
</organism>
<feature type="transmembrane region" description="Helical" evidence="7">
    <location>
        <begin position="80"/>
        <end position="101"/>
    </location>
</feature>
<dbReference type="Gene3D" id="1.20.1250.20">
    <property type="entry name" value="MFS general substrate transporter like domains"/>
    <property type="match status" value="1"/>
</dbReference>
<name>A0A1J7I4G9_9PEZI</name>
<dbReference type="Pfam" id="PF07690">
    <property type="entry name" value="MFS_1"/>
    <property type="match status" value="1"/>
</dbReference>
<feature type="region of interest" description="Disordered" evidence="6">
    <location>
        <begin position="1"/>
        <end position="73"/>
    </location>
</feature>
<feature type="compositionally biased region" description="Basic and acidic residues" evidence="6">
    <location>
        <begin position="16"/>
        <end position="39"/>
    </location>
</feature>
<dbReference type="PROSITE" id="PS50850">
    <property type="entry name" value="MFS"/>
    <property type="match status" value="1"/>
</dbReference>
<dbReference type="FunFam" id="1.20.1720.10:FF:000009">
    <property type="entry name" value="MFS multidrug transporter"/>
    <property type="match status" value="1"/>
</dbReference>
<dbReference type="OrthoDB" id="440553at2759"/>
<feature type="transmembrane region" description="Helical" evidence="7">
    <location>
        <begin position="323"/>
        <end position="342"/>
    </location>
</feature>
<evidence type="ECO:0000313" key="10">
    <source>
        <dbReference type="Proteomes" id="UP000182658"/>
    </source>
</evidence>
<keyword evidence="10" id="KW-1185">Reference proteome</keyword>
<evidence type="ECO:0000259" key="8">
    <source>
        <dbReference type="PROSITE" id="PS50850"/>
    </source>
</evidence>
<evidence type="ECO:0000256" key="7">
    <source>
        <dbReference type="SAM" id="Phobius"/>
    </source>
</evidence>
<gene>
    <name evidence="9" type="ORF">CONLIGDRAFT_606937</name>
</gene>
<accession>A0A1J7I4G9</accession>
<feature type="transmembrane region" description="Helical" evidence="7">
    <location>
        <begin position="480"/>
        <end position="497"/>
    </location>
</feature>
<dbReference type="InterPro" id="IPR011701">
    <property type="entry name" value="MFS"/>
</dbReference>
<feature type="transmembrane region" description="Helical" evidence="7">
    <location>
        <begin position="206"/>
        <end position="225"/>
    </location>
</feature>
<dbReference type="GO" id="GO:0005886">
    <property type="term" value="C:plasma membrane"/>
    <property type="evidence" value="ECO:0007669"/>
    <property type="project" value="TreeGrafter"/>
</dbReference>
<dbReference type="PANTHER" id="PTHR23502">
    <property type="entry name" value="MAJOR FACILITATOR SUPERFAMILY"/>
    <property type="match status" value="1"/>
</dbReference>
<keyword evidence="3 7" id="KW-0812">Transmembrane</keyword>
<feature type="domain" description="Major facilitator superfamily (MFS) profile" evidence="8">
    <location>
        <begin position="82"/>
        <end position="525"/>
    </location>
</feature>